<comment type="caution">
    <text evidence="1">The sequence shown here is derived from an EMBL/GenBank/DDBJ whole genome shotgun (WGS) entry which is preliminary data.</text>
</comment>
<dbReference type="Pfam" id="PF05096">
    <property type="entry name" value="Glu_cyclase_2"/>
    <property type="match status" value="1"/>
</dbReference>
<name>A0A2G8T3P9_9BURK</name>
<dbReference type="Gene3D" id="2.130.10.10">
    <property type="entry name" value="YVTN repeat-like/Quinoprotein amine dehydrogenase"/>
    <property type="match status" value="1"/>
</dbReference>
<gene>
    <name evidence="1" type="ORF">CR103_05655</name>
</gene>
<sequence length="273" mass="30036">MVKQRYALKKSTLSVRRRLLLGALAWSVGGFGAAEAAIPVYAFMVKHAYPHDTGAFTQGLFIKDGVLYESTGLKGQSSIRRVQLETGRVLQKKEVPAEFFGEGIAAVGDDIVGLTWTSKVGFVYDAKTFDVKRKFSYEGEGWGLTSNGKQVFMSDGSPAIRVLDPKTLAEVRRIRVSADGKPIAGLNELEWVDGQIYANVWGSNVIARIDPANGNVLGWIDLTGLADPAWKGMGPDDVLNGIAWDAVHRRLFVTGKHWPKLFEIELVERTGRR</sequence>
<dbReference type="InterPro" id="IPR007788">
    <property type="entry name" value="QCT"/>
</dbReference>
<keyword evidence="2" id="KW-1185">Reference proteome</keyword>
<dbReference type="SUPFAM" id="SSF50969">
    <property type="entry name" value="YVTN repeat-like/Quinoprotein amine dehydrogenase"/>
    <property type="match status" value="1"/>
</dbReference>
<dbReference type="InterPro" id="IPR015943">
    <property type="entry name" value="WD40/YVTN_repeat-like_dom_sf"/>
</dbReference>
<keyword evidence="1" id="KW-0808">Transferase</keyword>
<proteinExistence type="predicted"/>
<dbReference type="AlphaFoldDB" id="A0A2G8T3P9"/>
<organism evidence="1 2">
    <name type="scientific">Massilia psychrophila</name>
    <dbReference type="NCBI Taxonomy" id="1603353"/>
    <lineage>
        <taxon>Bacteria</taxon>
        <taxon>Pseudomonadati</taxon>
        <taxon>Pseudomonadota</taxon>
        <taxon>Betaproteobacteria</taxon>
        <taxon>Burkholderiales</taxon>
        <taxon>Oxalobacteraceae</taxon>
        <taxon>Telluria group</taxon>
        <taxon>Massilia</taxon>
    </lineage>
</organism>
<evidence type="ECO:0000313" key="1">
    <source>
        <dbReference type="EMBL" id="PIL40661.1"/>
    </source>
</evidence>
<dbReference type="PANTHER" id="PTHR31270:SF1">
    <property type="entry name" value="GLUTAMINYL-PEPTIDE CYCLOTRANSFERASE"/>
    <property type="match status" value="1"/>
</dbReference>
<dbReference type="OrthoDB" id="9783700at2"/>
<dbReference type="Proteomes" id="UP000228593">
    <property type="component" value="Unassembled WGS sequence"/>
</dbReference>
<accession>A0A2G8T3P9</accession>
<dbReference type="EMBL" id="PDOB01000006">
    <property type="protein sequence ID" value="PIL40661.1"/>
    <property type="molecule type" value="Genomic_DNA"/>
</dbReference>
<dbReference type="InterPro" id="IPR011044">
    <property type="entry name" value="Quino_amine_DH_bsu"/>
</dbReference>
<protein>
    <submittedName>
        <fullName evidence="1">Glutamine cyclotransferase</fullName>
    </submittedName>
</protein>
<reference evidence="1 2" key="1">
    <citation type="submission" date="2017-10" db="EMBL/GenBank/DDBJ databases">
        <title>Massilia psychrophilum sp. nov., a novel purple-pigmented bacterium isolated from Tianshan glacier, Xinjiang Municipality, China.</title>
        <authorList>
            <person name="Wang H."/>
        </authorList>
    </citation>
    <scope>NUCLEOTIDE SEQUENCE [LARGE SCALE GENOMIC DNA]</scope>
    <source>
        <strain evidence="1 2">JCM 30813</strain>
    </source>
</reference>
<evidence type="ECO:0000313" key="2">
    <source>
        <dbReference type="Proteomes" id="UP000228593"/>
    </source>
</evidence>
<dbReference type="PANTHER" id="PTHR31270">
    <property type="entry name" value="GLUTAMINYL-PEPTIDE CYCLOTRANSFERASE"/>
    <property type="match status" value="1"/>
</dbReference>
<dbReference type="GO" id="GO:0016603">
    <property type="term" value="F:glutaminyl-peptide cyclotransferase activity"/>
    <property type="evidence" value="ECO:0007669"/>
    <property type="project" value="InterPro"/>
</dbReference>